<keyword evidence="1" id="KW-1133">Transmembrane helix</keyword>
<organism evidence="2">
    <name type="scientific">Arundo donax</name>
    <name type="common">Giant reed</name>
    <name type="synonym">Donax arundinaceus</name>
    <dbReference type="NCBI Taxonomy" id="35708"/>
    <lineage>
        <taxon>Eukaryota</taxon>
        <taxon>Viridiplantae</taxon>
        <taxon>Streptophyta</taxon>
        <taxon>Embryophyta</taxon>
        <taxon>Tracheophyta</taxon>
        <taxon>Spermatophyta</taxon>
        <taxon>Magnoliopsida</taxon>
        <taxon>Liliopsida</taxon>
        <taxon>Poales</taxon>
        <taxon>Poaceae</taxon>
        <taxon>PACMAD clade</taxon>
        <taxon>Arundinoideae</taxon>
        <taxon>Arundineae</taxon>
        <taxon>Arundo</taxon>
    </lineage>
</organism>
<evidence type="ECO:0000313" key="2">
    <source>
        <dbReference type="EMBL" id="JAD48130.1"/>
    </source>
</evidence>
<keyword evidence="1" id="KW-0472">Membrane</keyword>
<evidence type="ECO:0000256" key="1">
    <source>
        <dbReference type="SAM" id="Phobius"/>
    </source>
</evidence>
<name>A0A0A9AGU5_ARUDO</name>
<proteinExistence type="predicted"/>
<dbReference type="AlphaFoldDB" id="A0A0A9AGU5"/>
<reference evidence="2" key="2">
    <citation type="journal article" date="2015" name="Data Brief">
        <title>Shoot transcriptome of the giant reed, Arundo donax.</title>
        <authorList>
            <person name="Barrero R.A."/>
            <person name="Guerrero F.D."/>
            <person name="Moolhuijzen P."/>
            <person name="Goolsby J.A."/>
            <person name="Tidwell J."/>
            <person name="Bellgard S.E."/>
            <person name="Bellgard M.I."/>
        </authorList>
    </citation>
    <scope>NUCLEOTIDE SEQUENCE</scope>
    <source>
        <tissue evidence="2">Shoot tissue taken approximately 20 cm above the soil surface</tissue>
    </source>
</reference>
<protein>
    <submittedName>
        <fullName evidence="2">Uncharacterized protein</fullName>
    </submittedName>
</protein>
<reference evidence="2" key="1">
    <citation type="submission" date="2014-09" db="EMBL/GenBank/DDBJ databases">
        <authorList>
            <person name="Magalhaes I.L.F."/>
            <person name="Oliveira U."/>
            <person name="Santos F.R."/>
            <person name="Vidigal T.H.D.A."/>
            <person name="Brescovit A.D."/>
            <person name="Santos A.J."/>
        </authorList>
    </citation>
    <scope>NUCLEOTIDE SEQUENCE</scope>
    <source>
        <tissue evidence="2">Shoot tissue taken approximately 20 cm above the soil surface</tissue>
    </source>
</reference>
<keyword evidence="1" id="KW-0812">Transmembrane</keyword>
<feature type="transmembrane region" description="Helical" evidence="1">
    <location>
        <begin position="7"/>
        <end position="30"/>
    </location>
</feature>
<dbReference type="EMBL" id="GBRH01249765">
    <property type="protein sequence ID" value="JAD48130.1"/>
    <property type="molecule type" value="Transcribed_RNA"/>
</dbReference>
<sequence length="33" mass="3738">MKAHVEYFMVSSMFLFATLTCLQVTIVVVLDIS</sequence>
<accession>A0A0A9AGU5</accession>